<dbReference type="SUPFAM" id="SSF58104">
    <property type="entry name" value="Methyl-accepting chemotaxis protein (MCP) signaling domain"/>
    <property type="match status" value="1"/>
</dbReference>
<dbReference type="Gene3D" id="1.10.287.950">
    <property type="entry name" value="Methyl-accepting chemotaxis protein"/>
    <property type="match status" value="1"/>
</dbReference>
<dbReference type="AlphaFoldDB" id="W7QIR8"/>
<proteinExistence type="inferred from homology"/>
<dbReference type="GO" id="GO:0016020">
    <property type="term" value="C:membrane"/>
    <property type="evidence" value="ECO:0007669"/>
    <property type="project" value="UniProtKB-SubCell"/>
</dbReference>
<comment type="similarity">
    <text evidence="3">Belongs to the methyl-accepting chemotaxis (MCP) protein family.</text>
</comment>
<accession>W7QIR8</accession>
<dbReference type="STRING" id="1328313.DS2_15629"/>
<feature type="domain" description="HAMP" evidence="7">
    <location>
        <begin position="350"/>
        <end position="403"/>
    </location>
</feature>
<keyword evidence="5" id="KW-0812">Transmembrane</keyword>
<keyword evidence="5" id="KW-1133">Transmembrane helix</keyword>
<protein>
    <submittedName>
        <fullName evidence="8">Putative methyl-accepting chemotaxis sensory transducer</fullName>
    </submittedName>
</protein>
<gene>
    <name evidence="8" type="ORF">DS2_15629</name>
</gene>
<evidence type="ECO:0000256" key="5">
    <source>
        <dbReference type="SAM" id="Phobius"/>
    </source>
</evidence>
<dbReference type="RefSeq" id="WP_035015784.1">
    <property type="nucleotide sequence ID" value="NZ_ARZY01000036.1"/>
</dbReference>
<keyword evidence="9" id="KW-1185">Reference proteome</keyword>
<name>W7QIR8_9ALTE</name>
<dbReference type="eggNOG" id="COG0840">
    <property type="taxonomic scope" value="Bacteria"/>
</dbReference>
<feature type="domain" description="Methyl-accepting transducer" evidence="6">
    <location>
        <begin position="408"/>
        <end position="644"/>
    </location>
</feature>
<evidence type="ECO:0000313" key="9">
    <source>
        <dbReference type="Proteomes" id="UP000019276"/>
    </source>
</evidence>
<dbReference type="CDD" id="cd11386">
    <property type="entry name" value="MCP_signal"/>
    <property type="match status" value="1"/>
</dbReference>
<dbReference type="InterPro" id="IPR003660">
    <property type="entry name" value="HAMP_dom"/>
</dbReference>
<dbReference type="GO" id="GO:0006935">
    <property type="term" value="P:chemotaxis"/>
    <property type="evidence" value="ECO:0007669"/>
    <property type="project" value="UniProtKB-ARBA"/>
</dbReference>
<dbReference type="Pfam" id="PF00672">
    <property type="entry name" value="HAMP"/>
    <property type="match status" value="1"/>
</dbReference>
<dbReference type="FunFam" id="1.10.287.950:FF:000001">
    <property type="entry name" value="Methyl-accepting chemotaxis sensory transducer"/>
    <property type="match status" value="1"/>
</dbReference>
<evidence type="ECO:0000256" key="4">
    <source>
        <dbReference type="PROSITE-ProRule" id="PRU00284"/>
    </source>
</evidence>
<dbReference type="GO" id="GO:0007165">
    <property type="term" value="P:signal transduction"/>
    <property type="evidence" value="ECO:0007669"/>
    <property type="project" value="UniProtKB-KW"/>
</dbReference>
<sequence>MNLIHQISIKTRIIILVIIPLVATLYFANGRLNQAQQELSNVEKLEVLQQYIDTVSPLISGLQVERLYTTLYVNKKDHEIADYKSQLQQSRRPVDKALASYRKFIANTEALNQFSELQKYIKQAKIRLDKLNVIRDLADQKIKNTPDPENPGQKIWTLLSYKVASQILIDSVHQVILLSSGNKELSNLTNAYHSLMNAKHTSLLLVTGYYGGSRAPLNVNTFGEIIKLALVEDIYTRNFVSFAPQGLAETFKRELSSKEIYQYVRNQYEQLRRKHQKAIGVPLGDEPREWLDKGLEIDGYYAKMIDLVLQRIELVKAELVDNAQAAVTNTIIVIVALLVVLITVSSKIIYSINSPLKQLMRDLTKLADSKDMTLRSDLPGNNELSEVGKAFNSLIESFEDTLSIVRKKVLSMDDTSKGVASSMTGSMRLIDSQKEATDSISVAVNQMTATIYEVSKMSTSTSDTVQRAYDLSIESEKDATTSKETMDKLFADLGDTAYIVANLNNEASQISNILQVIKGISEQTNLLALNAAIEAARAGEQGRGFAVVADEVRELSKRTHESTEQIQSQIETLINGAQAAATRMETLQTNGQSAVQAVEKSTQAFITIKAELDQITDMANQIAVAAEEQTNVADEINKRIHSISDESEAMYQQGNETFDSIKTLSANGEKLRNNIEVFHFK</sequence>
<dbReference type="OrthoDB" id="6376221at2"/>
<organism evidence="8 9">
    <name type="scientific">Catenovulum agarivorans DS-2</name>
    <dbReference type="NCBI Taxonomy" id="1328313"/>
    <lineage>
        <taxon>Bacteria</taxon>
        <taxon>Pseudomonadati</taxon>
        <taxon>Pseudomonadota</taxon>
        <taxon>Gammaproteobacteria</taxon>
        <taxon>Alteromonadales</taxon>
        <taxon>Alteromonadaceae</taxon>
        <taxon>Catenovulum</taxon>
    </lineage>
</organism>
<dbReference type="PANTHER" id="PTHR32089">
    <property type="entry name" value="METHYL-ACCEPTING CHEMOTAXIS PROTEIN MCPB"/>
    <property type="match status" value="1"/>
</dbReference>
<dbReference type="PROSITE" id="PS50111">
    <property type="entry name" value="CHEMOTAXIS_TRANSDUC_2"/>
    <property type="match status" value="1"/>
</dbReference>
<evidence type="ECO:0000256" key="1">
    <source>
        <dbReference type="ARBA" id="ARBA00004370"/>
    </source>
</evidence>
<evidence type="ECO:0000313" key="8">
    <source>
        <dbReference type="EMBL" id="EWH08832.1"/>
    </source>
</evidence>
<dbReference type="SMART" id="SM00283">
    <property type="entry name" value="MA"/>
    <property type="match status" value="1"/>
</dbReference>
<dbReference type="PROSITE" id="PS50885">
    <property type="entry name" value="HAMP"/>
    <property type="match status" value="1"/>
</dbReference>
<dbReference type="PATRIC" id="fig|1328313.3.peg.3190"/>
<comment type="subcellular location">
    <subcellularLocation>
        <location evidence="1">Membrane</location>
    </subcellularLocation>
</comment>
<comment type="caution">
    <text evidence="8">The sequence shown here is derived from an EMBL/GenBank/DDBJ whole genome shotgun (WGS) entry which is preliminary data.</text>
</comment>
<dbReference type="Proteomes" id="UP000019276">
    <property type="component" value="Unassembled WGS sequence"/>
</dbReference>
<evidence type="ECO:0000259" key="7">
    <source>
        <dbReference type="PROSITE" id="PS50885"/>
    </source>
</evidence>
<feature type="transmembrane region" description="Helical" evidence="5">
    <location>
        <begin position="12"/>
        <end position="28"/>
    </location>
</feature>
<evidence type="ECO:0000259" key="6">
    <source>
        <dbReference type="PROSITE" id="PS50111"/>
    </source>
</evidence>
<dbReference type="PANTHER" id="PTHR32089:SF112">
    <property type="entry name" value="LYSOZYME-LIKE PROTEIN-RELATED"/>
    <property type="match status" value="1"/>
</dbReference>
<keyword evidence="2 4" id="KW-0807">Transducer</keyword>
<reference evidence="8 9" key="1">
    <citation type="journal article" date="2014" name="Genome Announc.">
        <title>Draft Genome Sequence of the Agar-Degrading Bacterium Catenovulum sp. Strain DS-2, Isolated from Intestines of Haliotis diversicolor.</title>
        <authorList>
            <person name="Shan D."/>
            <person name="Li X."/>
            <person name="Gu Z."/>
            <person name="Wei G."/>
            <person name="Gao Z."/>
            <person name="Shao Z."/>
        </authorList>
    </citation>
    <scope>NUCLEOTIDE SEQUENCE [LARGE SCALE GENOMIC DNA]</scope>
    <source>
        <strain evidence="8 9">DS-2</strain>
    </source>
</reference>
<evidence type="ECO:0000256" key="2">
    <source>
        <dbReference type="ARBA" id="ARBA00023224"/>
    </source>
</evidence>
<keyword evidence="5" id="KW-0472">Membrane</keyword>
<dbReference type="EMBL" id="ARZY01000036">
    <property type="protein sequence ID" value="EWH08832.1"/>
    <property type="molecule type" value="Genomic_DNA"/>
</dbReference>
<dbReference type="InterPro" id="IPR004089">
    <property type="entry name" value="MCPsignal_dom"/>
</dbReference>
<dbReference type="Pfam" id="PF00015">
    <property type="entry name" value="MCPsignal"/>
    <property type="match status" value="1"/>
</dbReference>
<evidence type="ECO:0000256" key="3">
    <source>
        <dbReference type="ARBA" id="ARBA00029447"/>
    </source>
</evidence>